<accession>A0A9N8ZIR1</accession>
<keyword evidence="2" id="KW-1185">Reference proteome</keyword>
<dbReference type="SUPFAM" id="SSF52047">
    <property type="entry name" value="RNI-like"/>
    <property type="match status" value="1"/>
</dbReference>
<comment type="caution">
    <text evidence="1">The sequence shown here is derived from an EMBL/GenBank/DDBJ whole genome shotgun (WGS) entry which is preliminary data.</text>
</comment>
<evidence type="ECO:0000313" key="2">
    <source>
        <dbReference type="Proteomes" id="UP000789706"/>
    </source>
</evidence>
<protein>
    <submittedName>
        <fullName evidence="1">11186_t:CDS:1</fullName>
    </submittedName>
</protein>
<dbReference type="Gene3D" id="3.80.10.10">
    <property type="entry name" value="Ribonuclease Inhibitor"/>
    <property type="match status" value="1"/>
</dbReference>
<name>A0A9N8ZIR1_9GLOM</name>
<dbReference type="EMBL" id="CAJVPK010000344">
    <property type="protein sequence ID" value="CAG8497308.1"/>
    <property type="molecule type" value="Genomic_DNA"/>
</dbReference>
<reference evidence="1" key="1">
    <citation type="submission" date="2021-06" db="EMBL/GenBank/DDBJ databases">
        <authorList>
            <person name="Kallberg Y."/>
            <person name="Tangrot J."/>
            <person name="Rosling A."/>
        </authorList>
    </citation>
    <scope>NUCLEOTIDE SEQUENCE</scope>
    <source>
        <strain evidence="1">AZ414A</strain>
    </source>
</reference>
<dbReference type="Proteomes" id="UP000789706">
    <property type="component" value="Unassembled WGS sequence"/>
</dbReference>
<organism evidence="1 2">
    <name type="scientific">Diversispora eburnea</name>
    <dbReference type="NCBI Taxonomy" id="1213867"/>
    <lineage>
        <taxon>Eukaryota</taxon>
        <taxon>Fungi</taxon>
        <taxon>Fungi incertae sedis</taxon>
        <taxon>Mucoromycota</taxon>
        <taxon>Glomeromycotina</taxon>
        <taxon>Glomeromycetes</taxon>
        <taxon>Diversisporales</taxon>
        <taxon>Diversisporaceae</taxon>
        <taxon>Diversispora</taxon>
    </lineage>
</organism>
<evidence type="ECO:0000313" key="1">
    <source>
        <dbReference type="EMBL" id="CAG8497308.1"/>
    </source>
</evidence>
<proteinExistence type="predicted"/>
<dbReference type="InterPro" id="IPR032675">
    <property type="entry name" value="LRR_dom_sf"/>
</dbReference>
<dbReference type="AlphaFoldDB" id="A0A9N8ZIR1"/>
<gene>
    <name evidence="1" type="ORF">DEBURN_LOCUS4489</name>
</gene>
<dbReference type="OrthoDB" id="2332129at2759"/>
<sequence length="496" mass="57773">MATKISQELLVMILNNVKSIHDLYSSLLVNRTWCKITIPILWELAFDQEFNWMNYNKCRRRALCVRTYISCMDNQSRTLLTQSGFDLSSSPPQVTFNYPSFTREFRIDNLAHFISIYSQKIIGSYQDNYDNNNNKHIIIAKSRILFLEICKLIINRCTFLDSFKMTKVPKIFFENFLNSDLICSIFTLPGAAKVFKKFRTFVLETINDEPISLLYESLALICNNILNMDLEFRSDSQMEVLGKLICVQKRLENLSIIGVSYLNFNLLLWNIISQKEILKSLRLKSVSFYNFKGKLPIGQFTSLQELYIENCHELYSSECLSLASSFTQLSSFHFFYQCNKLPQKFIIKILETANTNLKNIYLDCLTIPSDTFSAILIYCTKITELTLLDLSLEQVIAIFNNNFNELKRFSFHCGIGLDANELLRKMVESVPESLEIIEIRMGIFNADSLRKFFKGWCSKEGGRNKKMIVNRQEQLFTLSNEHFKVIEEYGVQFNIK</sequence>